<keyword evidence="2" id="KW-1185">Reference proteome</keyword>
<dbReference type="GeneID" id="56036898"/>
<name>A0A7D5QF96_9EURY</name>
<dbReference type="EMBL" id="CP058579">
    <property type="protein sequence ID" value="QLG61222.1"/>
    <property type="molecule type" value="Genomic_DNA"/>
</dbReference>
<dbReference type="AlphaFoldDB" id="A0A7D5QF96"/>
<dbReference type="Proteomes" id="UP000509626">
    <property type="component" value="Chromosome"/>
</dbReference>
<proteinExistence type="predicted"/>
<dbReference type="RefSeq" id="WP_179267806.1">
    <property type="nucleotide sequence ID" value="NZ_CP058579.1"/>
</dbReference>
<reference evidence="1 2" key="1">
    <citation type="submission" date="2020-06" db="EMBL/GenBank/DDBJ databases">
        <title>NJ-3-1, isolated from saline soil.</title>
        <authorList>
            <person name="Cui H.L."/>
            <person name="Shi X."/>
        </authorList>
    </citation>
    <scope>NUCLEOTIDE SEQUENCE [LARGE SCALE GENOMIC DNA]</scope>
    <source>
        <strain evidence="1 2">NJ-3-1</strain>
    </source>
</reference>
<organism evidence="1 2">
    <name type="scientific">Halorarum salinum</name>
    <dbReference type="NCBI Taxonomy" id="2743089"/>
    <lineage>
        <taxon>Archaea</taxon>
        <taxon>Methanobacteriati</taxon>
        <taxon>Methanobacteriota</taxon>
        <taxon>Stenosarchaea group</taxon>
        <taxon>Halobacteria</taxon>
        <taxon>Halobacteriales</taxon>
        <taxon>Haloferacaceae</taxon>
        <taxon>Halorarum</taxon>
    </lineage>
</organism>
<dbReference type="KEGG" id="halu:HUG12_05525"/>
<sequence>MRPIARNGLLLLVGVVLALLALGALPQFLAAGDPYYLTANEAEDGPAVDAANLSERQYPHLHEALGSDDGRSSAYRRGPVGLKEAFTNSPFDELRSVREFAPPGATDGDAAFVEHEGTRYRVEVVQP</sequence>
<dbReference type="OrthoDB" id="302685at2157"/>
<protein>
    <submittedName>
        <fullName evidence="1">Uncharacterized protein</fullName>
    </submittedName>
</protein>
<evidence type="ECO:0000313" key="1">
    <source>
        <dbReference type="EMBL" id="QLG61222.1"/>
    </source>
</evidence>
<evidence type="ECO:0000313" key="2">
    <source>
        <dbReference type="Proteomes" id="UP000509626"/>
    </source>
</evidence>
<gene>
    <name evidence="1" type="ORF">HUG12_05525</name>
</gene>
<accession>A0A7D5QF96</accession>